<gene>
    <name evidence="2" type="ORF">QO011_004174</name>
</gene>
<dbReference type="RefSeq" id="WP_307275827.1">
    <property type="nucleotide sequence ID" value="NZ_JAUSVX010000008.1"/>
</dbReference>
<protein>
    <submittedName>
        <fullName evidence="2">Uncharacterized protein</fullName>
    </submittedName>
</protein>
<keyword evidence="1" id="KW-0812">Transmembrane</keyword>
<proteinExistence type="predicted"/>
<accession>A0ABU0JCC9</accession>
<sequence>MPERAGPTPPSALHRCASVGSMKKAFVSGLAGLGIAAGLFAALALLASLHPLFVQVERVFYWPVARMEALVFPIVAALTGRNGPVLHRELATVLWLAIWGSLAGTAVWLIRGESESARAEVPTIRKH</sequence>
<feature type="transmembrane region" description="Helical" evidence="1">
    <location>
        <begin position="59"/>
        <end position="78"/>
    </location>
</feature>
<keyword evidence="1" id="KW-0472">Membrane</keyword>
<evidence type="ECO:0000256" key="1">
    <source>
        <dbReference type="SAM" id="Phobius"/>
    </source>
</evidence>
<evidence type="ECO:0000313" key="2">
    <source>
        <dbReference type="EMBL" id="MDQ0471151.1"/>
    </source>
</evidence>
<comment type="caution">
    <text evidence="2">The sequence shown here is derived from an EMBL/GenBank/DDBJ whole genome shotgun (WGS) entry which is preliminary data.</text>
</comment>
<feature type="transmembrane region" description="Helical" evidence="1">
    <location>
        <begin position="25"/>
        <end position="47"/>
    </location>
</feature>
<organism evidence="2 3">
    <name type="scientific">Labrys wisconsinensis</name>
    <dbReference type="NCBI Taxonomy" id="425677"/>
    <lineage>
        <taxon>Bacteria</taxon>
        <taxon>Pseudomonadati</taxon>
        <taxon>Pseudomonadota</taxon>
        <taxon>Alphaproteobacteria</taxon>
        <taxon>Hyphomicrobiales</taxon>
        <taxon>Xanthobacteraceae</taxon>
        <taxon>Labrys</taxon>
    </lineage>
</organism>
<keyword evidence="1" id="KW-1133">Transmembrane helix</keyword>
<keyword evidence="3" id="KW-1185">Reference proteome</keyword>
<evidence type="ECO:0000313" key="3">
    <source>
        <dbReference type="Proteomes" id="UP001242480"/>
    </source>
</evidence>
<name>A0ABU0JCC9_9HYPH</name>
<dbReference type="Proteomes" id="UP001242480">
    <property type="component" value="Unassembled WGS sequence"/>
</dbReference>
<dbReference type="EMBL" id="JAUSVX010000008">
    <property type="protein sequence ID" value="MDQ0471151.1"/>
    <property type="molecule type" value="Genomic_DNA"/>
</dbReference>
<feature type="transmembrane region" description="Helical" evidence="1">
    <location>
        <begin position="90"/>
        <end position="110"/>
    </location>
</feature>
<reference evidence="2 3" key="1">
    <citation type="submission" date="2023-07" db="EMBL/GenBank/DDBJ databases">
        <title>Genomic Encyclopedia of Type Strains, Phase IV (KMG-IV): sequencing the most valuable type-strain genomes for metagenomic binning, comparative biology and taxonomic classification.</title>
        <authorList>
            <person name="Goeker M."/>
        </authorList>
    </citation>
    <scope>NUCLEOTIDE SEQUENCE [LARGE SCALE GENOMIC DNA]</scope>
    <source>
        <strain evidence="2 3">DSM 19619</strain>
    </source>
</reference>